<evidence type="ECO:0000259" key="2">
    <source>
        <dbReference type="Pfam" id="PF19631"/>
    </source>
</evidence>
<dbReference type="RefSeq" id="WP_344897256.1">
    <property type="nucleotide sequence ID" value="NZ_BAAAZP010000241.1"/>
</dbReference>
<evidence type="ECO:0000313" key="3">
    <source>
        <dbReference type="EMBL" id="GAA3720125.1"/>
    </source>
</evidence>
<reference evidence="4" key="1">
    <citation type="journal article" date="2019" name="Int. J. Syst. Evol. Microbiol.">
        <title>The Global Catalogue of Microorganisms (GCM) 10K type strain sequencing project: providing services to taxonomists for standard genome sequencing and annotation.</title>
        <authorList>
            <consortium name="The Broad Institute Genomics Platform"/>
            <consortium name="The Broad Institute Genome Sequencing Center for Infectious Disease"/>
            <person name="Wu L."/>
            <person name="Ma J."/>
        </authorList>
    </citation>
    <scope>NUCLEOTIDE SEQUENCE [LARGE SCALE GENOMIC DNA]</scope>
    <source>
        <strain evidence="4">JCM 16904</strain>
    </source>
</reference>
<dbReference type="Proteomes" id="UP001500902">
    <property type="component" value="Unassembled WGS sequence"/>
</dbReference>
<accession>A0ABP7EL29</accession>
<dbReference type="InterPro" id="IPR045608">
    <property type="entry name" value="Trypco2"/>
</dbReference>
<organism evidence="3 4">
    <name type="scientific">Nonomuraea antimicrobica</name>
    <dbReference type="NCBI Taxonomy" id="561173"/>
    <lineage>
        <taxon>Bacteria</taxon>
        <taxon>Bacillati</taxon>
        <taxon>Actinomycetota</taxon>
        <taxon>Actinomycetes</taxon>
        <taxon>Streptosporangiales</taxon>
        <taxon>Streptosporangiaceae</taxon>
        <taxon>Nonomuraea</taxon>
    </lineage>
</organism>
<name>A0ABP7EL29_9ACTN</name>
<sequence>MEIQLADALKALRQELSRSIKESEGEAVRFRIERINLEAQVAVTAGREGGAAVKIWLFSGDGKSSRQTVSTHTLTLELAAETADGDYVRTGASRRPTGALPRDSR</sequence>
<dbReference type="Pfam" id="PF19631">
    <property type="entry name" value="Trypco2"/>
    <property type="match status" value="1"/>
</dbReference>
<dbReference type="EMBL" id="BAAAZP010000241">
    <property type="protein sequence ID" value="GAA3720125.1"/>
    <property type="molecule type" value="Genomic_DNA"/>
</dbReference>
<protein>
    <recommendedName>
        <fullName evidence="2">Trypsin-co-occurring domain-containing protein</fullName>
    </recommendedName>
</protein>
<comment type="caution">
    <text evidence="3">The sequence shown here is derived from an EMBL/GenBank/DDBJ whole genome shotgun (WGS) entry which is preliminary data.</text>
</comment>
<proteinExistence type="predicted"/>
<gene>
    <name evidence="3" type="ORF">GCM10022224_102530</name>
</gene>
<evidence type="ECO:0000313" key="4">
    <source>
        <dbReference type="Proteomes" id="UP001500902"/>
    </source>
</evidence>
<feature type="coiled-coil region" evidence="1">
    <location>
        <begin position="6"/>
        <end position="40"/>
    </location>
</feature>
<evidence type="ECO:0000256" key="1">
    <source>
        <dbReference type="SAM" id="Coils"/>
    </source>
</evidence>
<keyword evidence="4" id="KW-1185">Reference proteome</keyword>
<keyword evidence="1" id="KW-0175">Coiled coil</keyword>
<feature type="domain" description="Trypsin-co-occurring" evidence="2">
    <location>
        <begin position="3"/>
        <end position="79"/>
    </location>
</feature>